<feature type="region of interest" description="Disordered" evidence="13">
    <location>
        <begin position="1"/>
        <end position="35"/>
    </location>
</feature>
<evidence type="ECO:0000313" key="17">
    <source>
        <dbReference type="Proteomes" id="UP000076842"/>
    </source>
</evidence>
<evidence type="ECO:0000256" key="11">
    <source>
        <dbReference type="ARBA" id="ARBA00048778"/>
    </source>
</evidence>
<accession>A0A165GRB5</accession>
<dbReference type="GO" id="GO:0005524">
    <property type="term" value="F:ATP binding"/>
    <property type="evidence" value="ECO:0007669"/>
    <property type="project" value="UniProtKB-KW"/>
</dbReference>
<evidence type="ECO:0000259" key="14">
    <source>
        <dbReference type="SMART" id="SM00382"/>
    </source>
</evidence>
<dbReference type="FunCoup" id="A0A165GRB5">
    <property type="interactions" value="154"/>
</dbReference>
<evidence type="ECO:0000256" key="2">
    <source>
        <dbReference type="ARBA" id="ARBA00007448"/>
    </source>
</evidence>
<dbReference type="STRING" id="1353952.A0A165GRB5"/>
<dbReference type="GO" id="GO:0005743">
    <property type="term" value="C:mitochondrial inner membrane"/>
    <property type="evidence" value="ECO:0007669"/>
    <property type="project" value="UniProtKB-SubCell"/>
</dbReference>
<keyword evidence="6" id="KW-0378">Hydrolase</keyword>
<dbReference type="Gene3D" id="3.40.50.300">
    <property type="entry name" value="P-loop containing nucleotide triphosphate hydrolases"/>
    <property type="match status" value="1"/>
</dbReference>
<comment type="catalytic activity">
    <reaction evidence="11">
        <text>ATP + H2O = ADP + phosphate + H(+)</text>
        <dbReference type="Rhea" id="RHEA:13065"/>
        <dbReference type="ChEBI" id="CHEBI:15377"/>
        <dbReference type="ChEBI" id="CHEBI:15378"/>
        <dbReference type="ChEBI" id="CHEBI:30616"/>
        <dbReference type="ChEBI" id="CHEBI:43474"/>
        <dbReference type="ChEBI" id="CHEBI:456216"/>
    </reaction>
    <physiologicalReaction direction="left-to-right" evidence="11">
        <dbReference type="Rhea" id="RHEA:13066"/>
    </physiologicalReaction>
</comment>
<keyword evidence="3" id="KW-0812">Transmembrane</keyword>
<reference evidence="16 17" key="1">
    <citation type="journal article" date="2016" name="Mol. Biol. Evol.">
        <title>Comparative Genomics of Early-Diverging Mushroom-Forming Fungi Provides Insights into the Origins of Lignocellulose Decay Capabilities.</title>
        <authorList>
            <person name="Nagy L.G."/>
            <person name="Riley R."/>
            <person name="Tritt A."/>
            <person name="Adam C."/>
            <person name="Daum C."/>
            <person name="Floudas D."/>
            <person name="Sun H."/>
            <person name="Yadav J.S."/>
            <person name="Pangilinan J."/>
            <person name="Larsson K.H."/>
            <person name="Matsuura K."/>
            <person name="Barry K."/>
            <person name="Labutti K."/>
            <person name="Kuo R."/>
            <person name="Ohm R.A."/>
            <person name="Bhattacharya S.S."/>
            <person name="Shirouzu T."/>
            <person name="Yoshinaga Y."/>
            <person name="Martin F.M."/>
            <person name="Grigoriev I.V."/>
            <person name="Hibbett D.S."/>
        </authorList>
    </citation>
    <scope>NUCLEOTIDE SEQUENCE [LARGE SCALE GENOMIC DNA]</scope>
    <source>
        <strain evidence="16 17">HHB12733</strain>
    </source>
</reference>
<dbReference type="PROSITE" id="PS00674">
    <property type="entry name" value="AAA"/>
    <property type="match status" value="1"/>
</dbReference>
<dbReference type="Proteomes" id="UP000076842">
    <property type="component" value="Unassembled WGS sequence"/>
</dbReference>
<dbReference type="SMART" id="SM01024">
    <property type="entry name" value="BCS1_N"/>
    <property type="match status" value="1"/>
</dbReference>
<organism evidence="16 17">
    <name type="scientific">Calocera cornea HHB12733</name>
    <dbReference type="NCBI Taxonomy" id="1353952"/>
    <lineage>
        <taxon>Eukaryota</taxon>
        <taxon>Fungi</taxon>
        <taxon>Dikarya</taxon>
        <taxon>Basidiomycota</taxon>
        <taxon>Agaricomycotina</taxon>
        <taxon>Dacrymycetes</taxon>
        <taxon>Dacrymycetales</taxon>
        <taxon>Dacrymycetaceae</taxon>
        <taxon>Calocera</taxon>
    </lineage>
</organism>
<gene>
    <name evidence="16" type="ORF">CALCODRAFT_482468</name>
</gene>
<keyword evidence="7 12" id="KW-0067">ATP-binding</keyword>
<comment type="subcellular location">
    <subcellularLocation>
        <location evidence="1">Mitochondrion inner membrane</location>
        <topology evidence="1">Single-pass membrane protein</topology>
    </subcellularLocation>
</comment>
<dbReference type="InterPro" id="IPR050747">
    <property type="entry name" value="Mitochondrial_chaperone_BCS1"/>
</dbReference>
<comment type="similarity">
    <text evidence="2">Belongs to the AAA ATPase family. BCS1 subfamily.</text>
</comment>
<dbReference type="GO" id="GO:0016887">
    <property type="term" value="F:ATP hydrolysis activity"/>
    <property type="evidence" value="ECO:0007669"/>
    <property type="project" value="InterPro"/>
</dbReference>
<dbReference type="InterPro" id="IPR003960">
    <property type="entry name" value="ATPase_AAA_CS"/>
</dbReference>
<dbReference type="Pfam" id="PF00004">
    <property type="entry name" value="AAA"/>
    <property type="match status" value="1"/>
</dbReference>
<evidence type="ECO:0000256" key="10">
    <source>
        <dbReference type="ARBA" id="ARBA00023136"/>
    </source>
</evidence>
<evidence type="ECO:0000256" key="5">
    <source>
        <dbReference type="ARBA" id="ARBA00022792"/>
    </source>
</evidence>
<keyword evidence="10" id="KW-0472">Membrane</keyword>
<dbReference type="InterPro" id="IPR057495">
    <property type="entry name" value="AAA_lid_BCS1"/>
</dbReference>
<evidence type="ECO:0000256" key="6">
    <source>
        <dbReference type="ARBA" id="ARBA00022801"/>
    </source>
</evidence>
<feature type="compositionally biased region" description="Low complexity" evidence="13">
    <location>
        <begin position="9"/>
        <end position="29"/>
    </location>
</feature>
<keyword evidence="17" id="KW-1185">Reference proteome</keyword>
<name>A0A165GRB5_9BASI</name>
<keyword evidence="4 12" id="KW-0547">Nucleotide-binding</keyword>
<dbReference type="GO" id="GO:0034551">
    <property type="term" value="P:mitochondrial respiratory chain complex III assembly"/>
    <property type="evidence" value="ECO:0007669"/>
    <property type="project" value="UniProtKB-ARBA"/>
</dbReference>
<dbReference type="AlphaFoldDB" id="A0A165GRB5"/>
<proteinExistence type="inferred from homology"/>
<keyword evidence="9" id="KW-0496">Mitochondrion</keyword>
<evidence type="ECO:0000256" key="9">
    <source>
        <dbReference type="ARBA" id="ARBA00023128"/>
    </source>
</evidence>
<dbReference type="EMBL" id="KV423952">
    <property type="protein sequence ID" value="KZT58376.1"/>
    <property type="molecule type" value="Genomic_DNA"/>
</dbReference>
<dbReference type="InterPro" id="IPR027417">
    <property type="entry name" value="P-loop_NTPase"/>
</dbReference>
<feature type="domain" description="AAA+ ATPase" evidence="14">
    <location>
        <begin position="282"/>
        <end position="413"/>
    </location>
</feature>
<evidence type="ECO:0000256" key="13">
    <source>
        <dbReference type="SAM" id="MobiDB-lite"/>
    </source>
</evidence>
<dbReference type="InterPro" id="IPR003593">
    <property type="entry name" value="AAA+_ATPase"/>
</dbReference>
<feature type="domain" description="BCS1 N-terminal" evidence="15">
    <location>
        <begin position="71"/>
        <end position="251"/>
    </location>
</feature>
<evidence type="ECO:0000313" key="16">
    <source>
        <dbReference type="EMBL" id="KZT58376.1"/>
    </source>
</evidence>
<sequence length="481" mass="52149">MPLFSPSLAGGAVESSSSVGTSGSTSNENAQPIGIPGVSDGSIALPRTASGASLWENVLSNPIFSAGLGLIGAGAGLALVRRSFISADTLVRRRLLTTLEIPSTDKSHPWVLDWISRQASPFSVSGRGRAGFRSHQLSVNTSVVKQESGATAVEFRQVPGEGTHFIRYRGAWMQVKRERNSRMVDIKSGTPWESVSITTLSRDRGLFDDLLREAYELGSIGVENKTVIWSAWGAEWRQLGPPRRKRQLDSVVLAQGVKERIVEDIKTFMGREKWYADRGIPYRRGYLLSGPPGSGKSSFVQALAGTLSMDICILNLSERGQTDDKLNHLLINAPARSIILLEDIDAAFNQRAQTSSDGYQSAVTFSGLLNALDGVGAAESRIIFMTTNHPAKLDPALIRPGRVDMHETLDDATPAQARVLFERFYAGQAGVEQGAEKLEAMLKGRSVTMAALQGLFIVSAEGPEMALRTLGRMLEQERIPI</sequence>
<evidence type="ECO:0000256" key="7">
    <source>
        <dbReference type="ARBA" id="ARBA00022840"/>
    </source>
</evidence>
<evidence type="ECO:0000256" key="4">
    <source>
        <dbReference type="ARBA" id="ARBA00022741"/>
    </source>
</evidence>
<dbReference type="SUPFAM" id="SSF52540">
    <property type="entry name" value="P-loop containing nucleoside triphosphate hydrolases"/>
    <property type="match status" value="1"/>
</dbReference>
<evidence type="ECO:0000256" key="12">
    <source>
        <dbReference type="RuleBase" id="RU003651"/>
    </source>
</evidence>
<evidence type="ECO:0000256" key="3">
    <source>
        <dbReference type="ARBA" id="ARBA00022692"/>
    </source>
</evidence>
<dbReference type="InterPro" id="IPR003959">
    <property type="entry name" value="ATPase_AAA_core"/>
</dbReference>
<dbReference type="Pfam" id="PF25426">
    <property type="entry name" value="AAA_lid_BCS1"/>
    <property type="match status" value="1"/>
</dbReference>
<protein>
    <submittedName>
        <fullName evidence="16">Mitochondrial chaperone BCS1</fullName>
    </submittedName>
</protein>
<keyword evidence="5" id="KW-0999">Mitochondrion inner membrane</keyword>
<evidence type="ECO:0000256" key="8">
    <source>
        <dbReference type="ARBA" id="ARBA00022989"/>
    </source>
</evidence>
<dbReference type="OrthoDB" id="10251412at2759"/>
<evidence type="ECO:0000259" key="15">
    <source>
        <dbReference type="SMART" id="SM01024"/>
    </source>
</evidence>
<evidence type="ECO:0000256" key="1">
    <source>
        <dbReference type="ARBA" id="ARBA00004434"/>
    </source>
</evidence>
<dbReference type="Pfam" id="PF08740">
    <property type="entry name" value="BCS1_N"/>
    <property type="match status" value="1"/>
</dbReference>
<keyword evidence="8" id="KW-1133">Transmembrane helix</keyword>
<dbReference type="InterPro" id="IPR014851">
    <property type="entry name" value="BCS1_N"/>
</dbReference>
<dbReference type="CDD" id="cd19510">
    <property type="entry name" value="RecA-like_BCS1"/>
    <property type="match status" value="1"/>
</dbReference>
<dbReference type="SMART" id="SM00382">
    <property type="entry name" value="AAA"/>
    <property type="match status" value="1"/>
</dbReference>
<dbReference type="InParanoid" id="A0A165GRB5"/>
<dbReference type="FunFam" id="3.40.50.300:FF:000768">
    <property type="entry name" value="Probable mitochondrial chaperone bcs1"/>
    <property type="match status" value="1"/>
</dbReference>
<dbReference type="PANTHER" id="PTHR23070">
    <property type="entry name" value="BCS1 AAA-TYPE ATPASE"/>
    <property type="match status" value="1"/>
</dbReference>